<dbReference type="Proteomes" id="UP000008701">
    <property type="component" value="Chromosome"/>
</dbReference>
<dbReference type="GO" id="GO:0046872">
    <property type="term" value="F:metal ion binding"/>
    <property type="evidence" value="ECO:0007669"/>
    <property type="project" value="UniProtKB-KW"/>
</dbReference>
<dbReference type="HOGENOM" id="CLU_087598_0_0_10"/>
<keyword evidence="2" id="KW-0001">2Fe-2S</keyword>
<evidence type="ECO:0000313" key="9">
    <source>
        <dbReference type="Proteomes" id="UP000008701"/>
    </source>
</evidence>
<organism evidence="8 9">
    <name type="scientific">Chlorobium phaeobacteroides (strain DSM 266 / SMG 266 / 2430)</name>
    <dbReference type="NCBI Taxonomy" id="290317"/>
    <lineage>
        <taxon>Bacteria</taxon>
        <taxon>Pseudomonadati</taxon>
        <taxon>Chlorobiota</taxon>
        <taxon>Chlorobiia</taxon>
        <taxon>Chlorobiales</taxon>
        <taxon>Chlorobiaceae</taxon>
        <taxon>Chlorobium/Pelodictyon group</taxon>
        <taxon>Chlorobium</taxon>
    </lineage>
</organism>
<proteinExistence type="inferred from homology"/>
<dbReference type="InterPro" id="IPR001055">
    <property type="entry name" value="Adrenodoxin-like"/>
</dbReference>
<dbReference type="PANTHER" id="PTHR23426:SF65">
    <property type="entry name" value="FERREDOXIN-2, MITOCHONDRIAL"/>
    <property type="match status" value="1"/>
</dbReference>
<keyword evidence="3" id="KW-0479">Metal-binding</keyword>
<dbReference type="AlphaFoldDB" id="A1BEU8"/>
<evidence type="ECO:0000256" key="4">
    <source>
        <dbReference type="ARBA" id="ARBA00023004"/>
    </source>
</evidence>
<keyword evidence="9" id="KW-1185">Reference proteome</keyword>
<dbReference type="KEGG" id="cph:Cpha266_0877"/>
<dbReference type="EMBL" id="CP000492">
    <property type="protein sequence ID" value="ABL64925.1"/>
    <property type="molecule type" value="Genomic_DNA"/>
</dbReference>
<keyword evidence="5" id="KW-0411">Iron-sulfur</keyword>
<sequence>MALISRNKIKIHRTMKITINERSCEANTGDKLLDAARKNHAHIGYFCGGNGICQTCYVKVLEGGELLSPLSEPEKAMLSDTLIREGTRMACLATIEKPGTIKILSSIEEVKQIYEQNPLQLTLYAAKMGWEALVKFPETVILQTERIINGKLDVWQLFTDIIGSIGEVVQVVVQSIQGDSAGEEKNALSENNITETPRTHNVAGLTLESCGCKSYGNRKTLPHTIKTHGAHNGVPA</sequence>
<protein>
    <submittedName>
        <fullName evidence="8">Ferredoxin</fullName>
    </submittedName>
</protein>
<dbReference type="eggNOG" id="COG0633">
    <property type="taxonomic scope" value="Bacteria"/>
</dbReference>
<evidence type="ECO:0000256" key="2">
    <source>
        <dbReference type="ARBA" id="ARBA00022714"/>
    </source>
</evidence>
<dbReference type="InterPro" id="IPR001041">
    <property type="entry name" value="2Fe-2S_ferredoxin-type"/>
</dbReference>
<feature type="domain" description="2Fe-2S ferredoxin-type" evidence="7">
    <location>
        <begin position="15"/>
        <end position="107"/>
    </location>
</feature>
<dbReference type="SUPFAM" id="SSF54292">
    <property type="entry name" value="2Fe-2S ferredoxin-like"/>
    <property type="match status" value="1"/>
</dbReference>
<dbReference type="GO" id="GO:0140647">
    <property type="term" value="P:P450-containing electron transport chain"/>
    <property type="evidence" value="ECO:0007669"/>
    <property type="project" value="InterPro"/>
</dbReference>
<evidence type="ECO:0000256" key="6">
    <source>
        <dbReference type="ARBA" id="ARBA00034078"/>
    </source>
</evidence>
<dbReference type="Gene3D" id="3.10.20.30">
    <property type="match status" value="1"/>
</dbReference>
<comment type="cofactor">
    <cofactor evidence="6">
        <name>[2Fe-2S] cluster</name>
        <dbReference type="ChEBI" id="CHEBI:190135"/>
    </cofactor>
</comment>
<dbReference type="InterPro" id="IPR036010">
    <property type="entry name" value="2Fe-2S_ferredoxin-like_sf"/>
</dbReference>
<dbReference type="GO" id="GO:0009055">
    <property type="term" value="F:electron transfer activity"/>
    <property type="evidence" value="ECO:0007669"/>
    <property type="project" value="TreeGrafter"/>
</dbReference>
<comment type="similarity">
    <text evidence="1">Belongs to the adrenodoxin/putidaredoxin family.</text>
</comment>
<gene>
    <name evidence="8" type="ordered locus">Cpha266_0877</name>
</gene>
<accession>A1BEU8</accession>
<evidence type="ECO:0000256" key="5">
    <source>
        <dbReference type="ARBA" id="ARBA00023014"/>
    </source>
</evidence>
<keyword evidence="4" id="KW-0408">Iron</keyword>
<evidence type="ECO:0000313" key="8">
    <source>
        <dbReference type="EMBL" id="ABL64925.1"/>
    </source>
</evidence>
<dbReference type="InterPro" id="IPR012675">
    <property type="entry name" value="Beta-grasp_dom_sf"/>
</dbReference>
<dbReference type="CDD" id="cd00207">
    <property type="entry name" value="fer2"/>
    <property type="match status" value="1"/>
</dbReference>
<dbReference type="STRING" id="290317.Cpha266_0877"/>
<evidence type="ECO:0000256" key="3">
    <source>
        <dbReference type="ARBA" id="ARBA00022723"/>
    </source>
</evidence>
<dbReference type="Pfam" id="PF00111">
    <property type="entry name" value="Fer2"/>
    <property type="match status" value="1"/>
</dbReference>
<dbReference type="PANTHER" id="PTHR23426">
    <property type="entry name" value="FERREDOXIN/ADRENODOXIN"/>
    <property type="match status" value="1"/>
</dbReference>
<dbReference type="GO" id="GO:0051537">
    <property type="term" value="F:2 iron, 2 sulfur cluster binding"/>
    <property type="evidence" value="ECO:0007669"/>
    <property type="project" value="UniProtKB-KW"/>
</dbReference>
<name>A1BEU8_CHLPD</name>
<evidence type="ECO:0000256" key="1">
    <source>
        <dbReference type="ARBA" id="ARBA00010914"/>
    </source>
</evidence>
<dbReference type="PROSITE" id="PS51085">
    <property type="entry name" value="2FE2S_FER_2"/>
    <property type="match status" value="1"/>
</dbReference>
<reference evidence="8 9" key="1">
    <citation type="submission" date="2006-12" db="EMBL/GenBank/DDBJ databases">
        <title>Complete sequence of Chlorobium phaeobacteroides DSM 266.</title>
        <authorList>
            <consortium name="US DOE Joint Genome Institute"/>
            <person name="Copeland A."/>
            <person name="Lucas S."/>
            <person name="Lapidus A."/>
            <person name="Barry K."/>
            <person name="Detter J.C."/>
            <person name="Glavina del Rio T."/>
            <person name="Hammon N."/>
            <person name="Israni S."/>
            <person name="Pitluck S."/>
            <person name="Goltsman E."/>
            <person name="Schmutz J."/>
            <person name="Larimer F."/>
            <person name="Land M."/>
            <person name="Hauser L."/>
            <person name="Mikhailova N."/>
            <person name="Li T."/>
            <person name="Overmann J."/>
            <person name="Bryant D.A."/>
            <person name="Richardson P."/>
        </authorList>
    </citation>
    <scope>NUCLEOTIDE SEQUENCE [LARGE SCALE GENOMIC DNA]</scope>
    <source>
        <strain evidence="8 9">DSM 266</strain>
    </source>
</reference>
<evidence type="ECO:0000259" key="7">
    <source>
        <dbReference type="PROSITE" id="PS51085"/>
    </source>
</evidence>